<dbReference type="InterPro" id="IPR029063">
    <property type="entry name" value="SAM-dependent_MTases_sf"/>
</dbReference>
<evidence type="ECO:0000313" key="2">
    <source>
        <dbReference type="EMBL" id="CAI3981163.1"/>
    </source>
</evidence>
<evidence type="ECO:0000256" key="1">
    <source>
        <dbReference type="SAM" id="SignalP"/>
    </source>
</evidence>
<dbReference type="EMBL" id="CAMXCT030000613">
    <property type="protein sequence ID" value="CAL4768475.1"/>
    <property type="molecule type" value="Genomic_DNA"/>
</dbReference>
<protein>
    <submittedName>
        <fullName evidence="4">Methyltransferase domain-containing protein</fullName>
    </submittedName>
</protein>
<gene>
    <name evidence="2" type="ORF">C1SCF055_LOCUS8979</name>
</gene>
<dbReference type="SUPFAM" id="SSF53335">
    <property type="entry name" value="S-adenosyl-L-methionine-dependent methyltransferases"/>
    <property type="match status" value="1"/>
</dbReference>
<dbReference type="OrthoDB" id="540004at2759"/>
<organism evidence="2">
    <name type="scientific">Cladocopium goreaui</name>
    <dbReference type="NCBI Taxonomy" id="2562237"/>
    <lineage>
        <taxon>Eukaryota</taxon>
        <taxon>Sar</taxon>
        <taxon>Alveolata</taxon>
        <taxon>Dinophyceae</taxon>
        <taxon>Suessiales</taxon>
        <taxon>Symbiodiniaceae</taxon>
        <taxon>Cladocopium</taxon>
    </lineage>
</organism>
<reference evidence="3" key="2">
    <citation type="submission" date="2024-04" db="EMBL/GenBank/DDBJ databases">
        <authorList>
            <person name="Chen Y."/>
            <person name="Shah S."/>
            <person name="Dougan E. K."/>
            <person name="Thang M."/>
            <person name="Chan C."/>
        </authorList>
    </citation>
    <scope>NUCLEOTIDE SEQUENCE [LARGE SCALE GENOMIC DNA]</scope>
</reference>
<comment type="caution">
    <text evidence="2">The sequence shown here is derived from an EMBL/GenBank/DDBJ whole genome shotgun (WGS) entry which is preliminary data.</text>
</comment>
<proteinExistence type="predicted"/>
<keyword evidence="1" id="KW-0732">Signal</keyword>
<dbReference type="GO" id="GO:0032259">
    <property type="term" value="P:methylation"/>
    <property type="evidence" value="ECO:0007669"/>
    <property type="project" value="UniProtKB-KW"/>
</dbReference>
<evidence type="ECO:0000313" key="3">
    <source>
        <dbReference type="EMBL" id="CAL1134538.1"/>
    </source>
</evidence>
<reference evidence="2" key="1">
    <citation type="submission" date="2022-10" db="EMBL/GenBank/DDBJ databases">
        <authorList>
            <person name="Chen Y."/>
            <person name="Dougan E. K."/>
            <person name="Chan C."/>
            <person name="Rhodes N."/>
            <person name="Thang M."/>
        </authorList>
    </citation>
    <scope>NUCLEOTIDE SEQUENCE</scope>
</reference>
<evidence type="ECO:0000313" key="4">
    <source>
        <dbReference type="EMBL" id="CAL4768475.1"/>
    </source>
</evidence>
<evidence type="ECO:0000313" key="5">
    <source>
        <dbReference type="Proteomes" id="UP001152797"/>
    </source>
</evidence>
<sequence length="260" mass="29185">MLWLLLVIPALLLMILRLFAADVYDAVIVWMTARWYQVVFQRLQRGNRILDVGIGTATALVKNKAELLDRHLSVVGIDYEAAYVRKAEAVLKEADLWRPAPDGTEGYRPGESLSRVLERSIYDEGLSELCYEASDKEKPKGAVPEDLRFDAVYFSGSLTVMPDPPSALKAVLPLMKRDGQIFITQTFQKKHSPLMAFIKPLMKYITTIDFGQLTTEDDLARIIAEADCFETVENEAISGSINNHLQTARLVILKAKPKAK</sequence>
<dbReference type="AlphaFoldDB" id="A0A9P1BXK2"/>
<keyword evidence="4" id="KW-0808">Transferase</keyword>
<dbReference type="GO" id="GO:0008168">
    <property type="term" value="F:methyltransferase activity"/>
    <property type="evidence" value="ECO:0007669"/>
    <property type="project" value="UniProtKB-KW"/>
</dbReference>
<keyword evidence="5" id="KW-1185">Reference proteome</keyword>
<dbReference type="Proteomes" id="UP001152797">
    <property type="component" value="Unassembled WGS sequence"/>
</dbReference>
<keyword evidence="4" id="KW-0489">Methyltransferase</keyword>
<accession>A0A9P1BXK2</accession>
<feature type="chain" id="PRO_5043269889" evidence="1">
    <location>
        <begin position="21"/>
        <end position="260"/>
    </location>
</feature>
<dbReference type="Gene3D" id="3.40.50.150">
    <property type="entry name" value="Vaccinia Virus protein VP39"/>
    <property type="match status" value="1"/>
</dbReference>
<dbReference type="EMBL" id="CAMXCT010000613">
    <property type="protein sequence ID" value="CAI3981163.1"/>
    <property type="molecule type" value="Genomic_DNA"/>
</dbReference>
<feature type="signal peptide" evidence="1">
    <location>
        <begin position="1"/>
        <end position="20"/>
    </location>
</feature>
<dbReference type="Pfam" id="PF13489">
    <property type="entry name" value="Methyltransf_23"/>
    <property type="match status" value="1"/>
</dbReference>
<name>A0A9P1BXK2_9DINO</name>
<dbReference type="EMBL" id="CAMXCT020000613">
    <property type="protein sequence ID" value="CAL1134538.1"/>
    <property type="molecule type" value="Genomic_DNA"/>
</dbReference>